<dbReference type="Proteomes" id="UP000183015">
    <property type="component" value="Unassembled WGS sequence"/>
</dbReference>
<dbReference type="RefSeq" id="WP_052438806.1">
    <property type="nucleotide sequence ID" value="NZ_BBPN01000016.1"/>
</dbReference>
<evidence type="ECO:0000313" key="3">
    <source>
        <dbReference type="Proteomes" id="UP000183015"/>
    </source>
</evidence>
<evidence type="ECO:0000256" key="1">
    <source>
        <dbReference type="SAM" id="MobiDB-lite"/>
    </source>
</evidence>
<dbReference type="STRING" id="235985.SAMN05414137_15713"/>
<reference evidence="3" key="1">
    <citation type="submission" date="2016-10" db="EMBL/GenBank/DDBJ databases">
        <authorList>
            <person name="Varghese N."/>
        </authorList>
    </citation>
    <scope>NUCLEOTIDE SEQUENCE [LARGE SCALE GENOMIC DNA]</scope>
    <source>
        <strain evidence="3">DSM 45096 / BCRC 16803 / CGMCC 4.1857 / CIP 109030 / JCM 12277 / KCTC 19219 / NBRC 100920 / 33214</strain>
    </source>
</reference>
<protein>
    <submittedName>
        <fullName evidence="2">Uncharacterized protein</fullName>
    </submittedName>
</protein>
<name>A0A1H8B4D6_STRJI</name>
<sequence>MLIELPFLVAELRASMVDGYTPDDVNRAFGRIKDALGVDLVCVWEYHDDFGYGGNSDFYVRSAEGAVHELAGYLWPWLNRALDDPEAPEHPGDPATWTGPTSDVTDDLADDGFHNAAPPSERCGNEECRDELGGNGYDGLCDSCADRTFGDNDYDL</sequence>
<feature type="region of interest" description="Disordered" evidence="1">
    <location>
        <begin position="84"/>
        <end position="129"/>
    </location>
</feature>
<organism evidence="2 3">
    <name type="scientific">Streptacidiphilus jiangxiensis</name>
    <dbReference type="NCBI Taxonomy" id="235985"/>
    <lineage>
        <taxon>Bacteria</taxon>
        <taxon>Bacillati</taxon>
        <taxon>Actinomycetota</taxon>
        <taxon>Actinomycetes</taxon>
        <taxon>Kitasatosporales</taxon>
        <taxon>Streptomycetaceae</taxon>
        <taxon>Streptacidiphilus</taxon>
    </lineage>
</organism>
<evidence type="ECO:0000313" key="2">
    <source>
        <dbReference type="EMBL" id="SEM77820.1"/>
    </source>
</evidence>
<dbReference type="eggNOG" id="ENOG50347K2">
    <property type="taxonomic scope" value="Bacteria"/>
</dbReference>
<dbReference type="OrthoDB" id="4165627at2"/>
<gene>
    <name evidence="2" type="ORF">SAMN05414137_15713</name>
</gene>
<dbReference type="EMBL" id="FOAZ01000057">
    <property type="protein sequence ID" value="SEM77820.1"/>
    <property type="molecule type" value="Genomic_DNA"/>
</dbReference>
<dbReference type="AlphaFoldDB" id="A0A1H8B4D6"/>
<accession>A0A1H8B4D6</accession>
<keyword evidence="3" id="KW-1185">Reference proteome</keyword>
<proteinExistence type="predicted"/>